<evidence type="ECO:0000313" key="2">
    <source>
        <dbReference type="Proteomes" id="UP001153620"/>
    </source>
</evidence>
<name>A0A9N9RWY3_9DIPT</name>
<proteinExistence type="predicted"/>
<dbReference type="InterPro" id="IPR006886">
    <property type="entry name" value="RNA_pol_III_Rpc5"/>
</dbReference>
<gene>
    <name evidence="1" type="ORF">CHIRRI_LOCUS7519</name>
</gene>
<dbReference type="Pfam" id="PF04801">
    <property type="entry name" value="RPC5"/>
    <property type="match status" value="1"/>
</dbReference>
<dbReference type="GO" id="GO:0042797">
    <property type="term" value="P:tRNA transcription by RNA polymerase III"/>
    <property type="evidence" value="ECO:0007669"/>
    <property type="project" value="TreeGrafter"/>
</dbReference>
<reference evidence="1" key="2">
    <citation type="submission" date="2022-10" db="EMBL/GenBank/DDBJ databases">
        <authorList>
            <consortium name="ENA_rothamsted_submissions"/>
            <consortium name="culmorum"/>
            <person name="King R."/>
        </authorList>
    </citation>
    <scope>NUCLEOTIDE SEQUENCE</scope>
</reference>
<dbReference type="EMBL" id="OU895878">
    <property type="protein sequence ID" value="CAG9804637.1"/>
    <property type="molecule type" value="Genomic_DNA"/>
</dbReference>
<dbReference type="OrthoDB" id="340681at2759"/>
<dbReference type="PANTHER" id="PTHR12069">
    <property type="entry name" value="DNA-DIRECTED RNA POLYMERASES III 80 KDA POLYPEPTIDE RNA POLYMERASE III SUBUNIT 5"/>
    <property type="match status" value="1"/>
</dbReference>
<protein>
    <recommendedName>
        <fullName evidence="3">DNA-directed RNA polymerase III subunit RPC5</fullName>
    </recommendedName>
</protein>
<reference evidence="1" key="1">
    <citation type="submission" date="2022-01" db="EMBL/GenBank/DDBJ databases">
        <authorList>
            <person name="King R."/>
        </authorList>
    </citation>
    <scope>NUCLEOTIDE SEQUENCE</scope>
</reference>
<dbReference type="AlphaFoldDB" id="A0A9N9RWY3"/>
<dbReference type="GO" id="GO:0005666">
    <property type="term" value="C:RNA polymerase III complex"/>
    <property type="evidence" value="ECO:0007669"/>
    <property type="project" value="TreeGrafter"/>
</dbReference>
<evidence type="ECO:0000313" key="1">
    <source>
        <dbReference type="EMBL" id="CAG9804637.1"/>
    </source>
</evidence>
<accession>A0A9N9RWY3</accession>
<evidence type="ECO:0008006" key="3">
    <source>
        <dbReference type="Google" id="ProtNLM"/>
    </source>
</evidence>
<organism evidence="1 2">
    <name type="scientific">Chironomus riparius</name>
    <dbReference type="NCBI Taxonomy" id="315576"/>
    <lineage>
        <taxon>Eukaryota</taxon>
        <taxon>Metazoa</taxon>
        <taxon>Ecdysozoa</taxon>
        <taxon>Arthropoda</taxon>
        <taxon>Hexapoda</taxon>
        <taxon>Insecta</taxon>
        <taxon>Pterygota</taxon>
        <taxon>Neoptera</taxon>
        <taxon>Endopterygota</taxon>
        <taxon>Diptera</taxon>
        <taxon>Nematocera</taxon>
        <taxon>Chironomoidea</taxon>
        <taxon>Chironomidae</taxon>
        <taxon>Chironominae</taxon>
        <taxon>Chironomus</taxon>
    </lineage>
</organism>
<sequence length="476" mass="54811">MIEEDDPIEEEIPVYLSKSLANNLNVIQFPIKNHLYNIDRSNITNCCYKPESKQVKIDFKLDTASRNYDAFKGDMLAKIADGNRASTSYDKNDHPTFTSGRMDKATYTSSIGVENPRYAVGFMEAGGLYLVPVKTFFQMRQTYSYFDKGDKRTKAEKGDMDEEEPEEDLKQVTVKFARTGDSEKIKKAREKSYRFISQIGKDEAWCETLIYPKHTAQSQLERHKISGINICSDISTGTNMSQDEYFDKLVNSAEAANSLDASLAQTLKIKEEDTKLEENNGMILHKGPISKRQTKKLPLLDQLKVILKDAKILSFNNLMEIMGSKEITTEKVLQNLKLCGIMIRGNWTLQSDVLYPQSYVSSVNGISADLMCRGRDYILYKLIRNELMSLNRQKISAIIQLPQEETRDILESIACLKSNKTWDLLKPPDYDFEKRYPDICQRQETLWKAQEEKFLEMEAEKNEKRKRTRSVRESKV</sequence>
<dbReference type="Proteomes" id="UP001153620">
    <property type="component" value="Chromosome 2"/>
</dbReference>
<keyword evidence="2" id="KW-1185">Reference proteome</keyword>
<dbReference type="PANTHER" id="PTHR12069:SF0">
    <property type="entry name" value="DNA-DIRECTED RNA POLYMERASE III SUBUNIT RPC5"/>
    <property type="match status" value="1"/>
</dbReference>